<evidence type="ECO:0000313" key="2">
    <source>
        <dbReference type="EMBL" id="ADI00056.1"/>
    </source>
</evidence>
<dbReference type="RefSeq" id="WP_013173477.1">
    <property type="nucleotide sequence ID" value="NC_014219.1"/>
</dbReference>
<dbReference type="STRING" id="439292.Bsel_2555"/>
<dbReference type="InterPro" id="IPR010430">
    <property type="entry name" value="DUF1028"/>
</dbReference>
<dbReference type="Pfam" id="PF08823">
    <property type="entry name" value="PG_binding_2"/>
    <property type="match status" value="1"/>
</dbReference>
<name>D6XXL3_BACIE</name>
<dbReference type="Pfam" id="PF06267">
    <property type="entry name" value="DUF1028"/>
    <property type="match status" value="1"/>
</dbReference>
<accession>D6XXL3</accession>
<evidence type="ECO:0000313" key="3">
    <source>
        <dbReference type="Proteomes" id="UP000000271"/>
    </source>
</evidence>
<dbReference type="eggNOG" id="COG3342">
    <property type="taxonomic scope" value="Bacteria"/>
</dbReference>
<evidence type="ECO:0000259" key="1">
    <source>
        <dbReference type="Pfam" id="PF08823"/>
    </source>
</evidence>
<dbReference type="HOGENOM" id="CLU_068244_0_1_9"/>
<organism evidence="2 3">
    <name type="scientific">Bacillus selenitireducens (strain ATCC 700615 / DSM 15326 / MLS10)</name>
    <dbReference type="NCBI Taxonomy" id="439292"/>
    <lineage>
        <taxon>Bacteria</taxon>
        <taxon>Bacillati</taxon>
        <taxon>Bacillota</taxon>
        <taxon>Bacilli</taxon>
        <taxon>Bacillales</taxon>
        <taxon>Bacillaceae</taxon>
        <taxon>Salisediminibacterium</taxon>
    </lineage>
</organism>
<dbReference type="Proteomes" id="UP000000271">
    <property type="component" value="Chromosome"/>
</dbReference>
<keyword evidence="3" id="KW-1185">Reference proteome</keyword>
<protein>
    <recommendedName>
        <fullName evidence="1">Putative peptidoglycan binding domain-containing protein</fullName>
    </recommendedName>
</protein>
<gene>
    <name evidence="2" type="ordered locus">Bsel_2555</name>
</gene>
<dbReference type="PANTHER" id="PTHR39328">
    <property type="entry name" value="BLL2871 PROTEIN"/>
    <property type="match status" value="1"/>
</dbReference>
<dbReference type="InterPro" id="IPR029055">
    <property type="entry name" value="Ntn_hydrolases_N"/>
</dbReference>
<reference evidence="2" key="1">
    <citation type="submission" date="2009-10" db="EMBL/GenBank/DDBJ databases">
        <title>Complete sequence of Bacillus selenitireducens MLS10.</title>
        <authorList>
            <consortium name="US DOE Joint Genome Institute"/>
            <person name="Lucas S."/>
            <person name="Copeland A."/>
            <person name="Lapidus A."/>
            <person name="Glavina del Rio T."/>
            <person name="Dalin E."/>
            <person name="Tice H."/>
            <person name="Bruce D."/>
            <person name="Goodwin L."/>
            <person name="Pitluck S."/>
            <person name="Sims D."/>
            <person name="Brettin T."/>
            <person name="Detter J.C."/>
            <person name="Han C."/>
            <person name="Larimer F."/>
            <person name="Land M."/>
            <person name="Hauser L."/>
            <person name="Kyrpides N."/>
            <person name="Ovchinnikova G."/>
            <person name="Stolz J."/>
        </authorList>
    </citation>
    <scope>NUCLEOTIDE SEQUENCE [LARGE SCALE GENOMIC DNA]</scope>
    <source>
        <strain evidence="2">MLS10</strain>
    </source>
</reference>
<sequence>MKKKQPKVATFSIIGFDPETREWGIAVQSKFLGVGAVVPWAKAETGAIATQSFANTAFGPDGLALLEEGATPEEVVEALIADDPDKHLRQFAVMDKKGRTAAYTGKDCYDWAGHQTGSFCTAQGNILVSEKTIASLVRAFETTDGPLAERLIKALEDGQQAGGDSRGKQSAALFVVKDKGGYGGYNDRVYDLRVDDHPEPIEELRRLYDLHQLYFSRPNQSKMLKLEGEIVDELASLLRDAGIKTPASGVYDEAMKDALKTYYMRENFEERWSEDALIDPNVLDYMRKQATQS</sequence>
<dbReference type="InterPro" id="IPR014927">
    <property type="entry name" value="PG-bd_2"/>
</dbReference>
<dbReference type="Gene3D" id="3.60.20.10">
    <property type="entry name" value="Glutamine Phosphoribosylpyrophosphate, subunit 1, domain 1"/>
    <property type="match status" value="1"/>
</dbReference>
<dbReference type="EMBL" id="CP001791">
    <property type="protein sequence ID" value="ADI00056.1"/>
    <property type="molecule type" value="Genomic_DNA"/>
</dbReference>
<dbReference type="KEGG" id="bse:Bsel_2555"/>
<proteinExistence type="predicted"/>
<dbReference type="AlphaFoldDB" id="D6XXL3"/>
<feature type="domain" description="Putative peptidoglycan binding" evidence="1">
    <location>
        <begin position="214"/>
        <end position="286"/>
    </location>
</feature>
<dbReference type="OrthoDB" id="9790012at2"/>
<dbReference type="PANTHER" id="PTHR39328:SF1">
    <property type="entry name" value="BLL2871 PROTEIN"/>
    <property type="match status" value="1"/>
</dbReference>
<dbReference type="SUPFAM" id="SSF56235">
    <property type="entry name" value="N-terminal nucleophile aminohydrolases (Ntn hydrolases)"/>
    <property type="match status" value="1"/>
</dbReference>